<evidence type="ECO:0000256" key="10">
    <source>
        <dbReference type="ARBA" id="ARBA00022989"/>
    </source>
</evidence>
<dbReference type="GO" id="GO:0061630">
    <property type="term" value="F:ubiquitin protein ligase activity"/>
    <property type="evidence" value="ECO:0007669"/>
    <property type="project" value="UniProtKB-EC"/>
</dbReference>
<dbReference type="Pfam" id="PF13639">
    <property type="entry name" value="zf-RING_2"/>
    <property type="match status" value="1"/>
</dbReference>
<feature type="transmembrane region" description="Helical" evidence="14">
    <location>
        <begin position="29"/>
        <end position="47"/>
    </location>
</feature>
<keyword evidence="11 14" id="KW-0472">Membrane</keyword>
<dbReference type="InterPro" id="IPR046450">
    <property type="entry name" value="PA_dom_sf"/>
</dbReference>
<name>A0A0J9X7C1_GEOCN</name>
<keyword evidence="4" id="KW-0808">Transferase</keyword>
<evidence type="ECO:0000256" key="2">
    <source>
        <dbReference type="ARBA" id="ARBA00004141"/>
    </source>
</evidence>
<dbReference type="OrthoDB" id="8062037at2759"/>
<proteinExistence type="predicted"/>
<evidence type="ECO:0000256" key="5">
    <source>
        <dbReference type="ARBA" id="ARBA00022692"/>
    </source>
</evidence>
<gene>
    <name evidence="16" type="ORF">BN980_GECA03s05807g</name>
</gene>
<evidence type="ECO:0000256" key="9">
    <source>
        <dbReference type="ARBA" id="ARBA00022833"/>
    </source>
</evidence>
<evidence type="ECO:0000256" key="8">
    <source>
        <dbReference type="ARBA" id="ARBA00022786"/>
    </source>
</evidence>
<evidence type="ECO:0000256" key="6">
    <source>
        <dbReference type="ARBA" id="ARBA00022723"/>
    </source>
</evidence>
<dbReference type="SMART" id="SM00184">
    <property type="entry name" value="RING"/>
    <property type="match status" value="1"/>
</dbReference>
<dbReference type="FunFam" id="3.30.40.10:FF:000364">
    <property type="entry name" value="Protease-associated PA domain protein"/>
    <property type="match status" value="1"/>
</dbReference>
<accession>A0A0J9X7C1</accession>
<dbReference type="PROSITE" id="PS50089">
    <property type="entry name" value="ZF_RING_2"/>
    <property type="match status" value="1"/>
</dbReference>
<dbReference type="InterPro" id="IPR003137">
    <property type="entry name" value="PA_domain"/>
</dbReference>
<comment type="subcellular location">
    <subcellularLocation>
        <location evidence="2">Membrane</location>
        <topology evidence="2">Multi-pass membrane protein</topology>
    </subcellularLocation>
</comment>
<evidence type="ECO:0000256" key="14">
    <source>
        <dbReference type="SAM" id="Phobius"/>
    </source>
</evidence>
<dbReference type="Proteomes" id="UP000242525">
    <property type="component" value="Unassembled WGS sequence"/>
</dbReference>
<feature type="transmembrane region" description="Helical" evidence="14">
    <location>
        <begin position="234"/>
        <end position="258"/>
    </location>
</feature>
<dbReference type="InterPro" id="IPR001841">
    <property type="entry name" value="Znf_RING"/>
</dbReference>
<keyword evidence="6" id="KW-0479">Metal-binding</keyword>
<dbReference type="PANTHER" id="PTHR45977">
    <property type="entry name" value="TARGET OF ERK KINASE MPK-1"/>
    <property type="match status" value="1"/>
</dbReference>
<dbReference type="GO" id="GO:0008270">
    <property type="term" value="F:zinc ion binding"/>
    <property type="evidence" value="ECO:0007669"/>
    <property type="project" value="UniProtKB-KW"/>
</dbReference>
<evidence type="ECO:0000256" key="13">
    <source>
        <dbReference type="SAM" id="MobiDB-lite"/>
    </source>
</evidence>
<evidence type="ECO:0000256" key="4">
    <source>
        <dbReference type="ARBA" id="ARBA00022679"/>
    </source>
</evidence>
<feature type="domain" description="RING-type" evidence="15">
    <location>
        <begin position="343"/>
        <end position="386"/>
    </location>
</feature>
<dbReference type="SUPFAM" id="SSF57850">
    <property type="entry name" value="RING/U-box"/>
    <property type="match status" value="1"/>
</dbReference>
<feature type="compositionally biased region" description="Basic and acidic residues" evidence="13">
    <location>
        <begin position="285"/>
        <end position="294"/>
    </location>
</feature>
<organism evidence="16 17">
    <name type="scientific">Geotrichum candidum</name>
    <name type="common">Oospora lactis</name>
    <name type="synonym">Dipodascus geotrichum</name>
    <dbReference type="NCBI Taxonomy" id="1173061"/>
    <lineage>
        <taxon>Eukaryota</taxon>
        <taxon>Fungi</taxon>
        <taxon>Dikarya</taxon>
        <taxon>Ascomycota</taxon>
        <taxon>Saccharomycotina</taxon>
        <taxon>Dipodascomycetes</taxon>
        <taxon>Dipodascales</taxon>
        <taxon>Dipodascaceae</taxon>
        <taxon>Geotrichum</taxon>
    </lineage>
</organism>
<keyword evidence="5 14" id="KW-0812">Transmembrane</keyword>
<dbReference type="GO" id="GO:0016020">
    <property type="term" value="C:membrane"/>
    <property type="evidence" value="ECO:0007669"/>
    <property type="project" value="UniProtKB-SubCell"/>
</dbReference>
<dbReference type="GO" id="GO:0016567">
    <property type="term" value="P:protein ubiquitination"/>
    <property type="evidence" value="ECO:0007669"/>
    <property type="project" value="TreeGrafter"/>
</dbReference>
<dbReference type="SMART" id="SM00744">
    <property type="entry name" value="RINGv"/>
    <property type="match status" value="1"/>
</dbReference>
<dbReference type="InterPro" id="IPR011016">
    <property type="entry name" value="Znf_RING-CH"/>
</dbReference>
<evidence type="ECO:0000259" key="15">
    <source>
        <dbReference type="PROSITE" id="PS50089"/>
    </source>
</evidence>
<evidence type="ECO:0000313" key="17">
    <source>
        <dbReference type="Proteomes" id="UP000242525"/>
    </source>
</evidence>
<dbReference type="GO" id="GO:0006511">
    <property type="term" value="P:ubiquitin-dependent protein catabolic process"/>
    <property type="evidence" value="ECO:0007669"/>
    <property type="project" value="TreeGrafter"/>
</dbReference>
<evidence type="ECO:0000256" key="11">
    <source>
        <dbReference type="ARBA" id="ARBA00023136"/>
    </source>
</evidence>
<keyword evidence="8" id="KW-0833">Ubl conjugation pathway</keyword>
<dbReference type="Pfam" id="PF02225">
    <property type="entry name" value="PA"/>
    <property type="match status" value="1"/>
</dbReference>
<evidence type="ECO:0000256" key="12">
    <source>
        <dbReference type="PROSITE-ProRule" id="PRU00175"/>
    </source>
</evidence>
<keyword evidence="9" id="KW-0862">Zinc</keyword>
<comment type="catalytic activity">
    <reaction evidence="1">
        <text>S-ubiquitinyl-[E2 ubiquitin-conjugating enzyme]-L-cysteine + [acceptor protein]-L-lysine = [E2 ubiquitin-conjugating enzyme]-L-cysteine + N(6)-ubiquitinyl-[acceptor protein]-L-lysine.</text>
        <dbReference type="EC" id="2.3.2.27"/>
    </reaction>
</comment>
<comment type="caution">
    <text evidence="16">The sequence shown here is derived from an EMBL/GenBank/DDBJ whole genome shotgun (WGS) entry which is preliminary data.</text>
</comment>
<feature type="compositionally biased region" description="Low complexity" evidence="13">
    <location>
        <begin position="426"/>
        <end position="436"/>
    </location>
</feature>
<evidence type="ECO:0000313" key="16">
    <source>
        <dbReference type="EMBL" id="CDO52671.1"/>
    </source>
</evidence>
<feature type="compositionally biased region" description="Basic and acidic residues" evidence="13">
    <location>
        <begin position="437"/>
        <end position="446"/>
    </location>
</feature>
<dbReference type="EC" id="2.3.2.27" evidence="3"/>
<sequence>MPFSSSSSRWPAWSSTYGAGGRRSFVRHAFVLVAFVLITAIAMWYSIGATILHSSQDFSHPPDNNPQNQLPDQELEQLQQVPSFVPQSAMVSVPSLNITLAARPAAFGPKISSHLNDDENEPFGFEGQLEVVIDSFGCAGHSEPLDYSGKIVLVERGECSFYNKVYNLQTQHAAAVVVGDNIYRRGLVTMYTELKDDVVIPSIFVSKESYNILRELHGRDQHIIVTVADIESSVIGTIIFLMLSPLCSLSMIYCFLLLHRRYKKMQERASKKAVAKLPVRTWHRPNPESRRHNSAEAAAAPDSDAENSEGSSSQERGVAEASTRNTTSTDEDREKIWTSSAECIICMEDYVDGVSQVMRLPCHHEFHVECITRWLTTRKKTCPICKYDVTLGRRVPELTSGDVRGGENDSGLAPSEELLVSDGFDSSSETSSTETTRLLDEAQSRV</sequence>
<keyword evidence="10 14" id="KW-1133">Transmembrane helix</keyword>
<keyword evidence="17" id="KW-1185">Reference proteome</keyword>
<dbReference type="AlphaFoldDB" id="A0A0J9X7C1"/>
<keyword evidence="7 12" id="KW-0863">Zinc-finger</keyword>
<dbReference type="STRING" id="1173061.A0A0J9X7C1"/>
<dbReference type="Gene3D" id="3.30.40.10">
    <property type="entry name" value="Zinc/RING finger domain, C3HC4 (zinc finger)"/>
    <property type="match status" value="1"/>
</dbReference>
<feature type="region of interest" description="Disordered" evidence="13">
    <location>
        <begin position="282"/>
        <end position="333"/>
    </location>
</feature>
<dbReference type="EMBL" id="CCBN010000003">
    <property type="protein sequence ID" value="CDO52671.1"/>
    <property type="molecule type" value="Genomic_DNA"/>
</dbReference>
<dbReference type="SUPFAM" id="SSF52025">
    <property type="entry name" value="PA domain"/>
    <property type="match status" value="1"/>
</dbReference>
<reference evidence="16" key="1">
    <citation type="submission" date="2014-03" db="EMBL/GenBank/DDBJ databases">
        <authorList>
            <person name="Casaregola S."/>
        </authorList>
    </citation>
    <scope>NUCLEOTIDE SEQUENCE [LARGE SCALE GENOMIC DNA]</scope>
    <source>
        <strain evidence="16">CLIB 918</strain>
    </source>
</reference>
<evidence type="ECO:0000256" key="1">
    <source>
        <dbReference type="ARBA" id="ARBA00000900"/>
    </source>
</evidence>
<dbReference type="InterPro" id="IPR013083">
    <property type="entry name" value="Znf_RING/FYVE/PHD"/>
</dbReference>
<dbReference type="Gene3D" id="3.50.30.30">
    <property type="match status" value="1"/>
</dbReference>
<evidence type="ECO:0000256" key="3">
    <source>
        <dbReference type="ARBA" id="ARBA00012483"/>
    </source>
</evidence>
<feature type="region of interest" description="Disordered" evidence="13">
    <location>
        <begin position="398"/>
        <end position="446"/>
    </location>
</feature>
<evidence type="ECO:0000256" key="7">
    <source>
        <dbReference type="ARBA" id="ARBA00022771"/>
    </source>
</evidence>
<protein>
    <recommendedName>
        <fullName evidence="3">RING-type E3 ubiquitin transferase</fullName>
        <ecNumber evidence="3">2.3.2.27</ecNumber>
    </recommendedName>
</protein>
<dbReference type="PANTHER" id="PTHR45977:SF4">
    <property type="entry name" value="RING-TYPE DOMAIN-CONTAINING PROTEIN"/>
    <property type="match status" value="1"/>
</dbReference>